<accession>A0A3R7M351</accession>
<organism evidence="1 2">
    <name type="scientific">Trypanosoma rangeli</name>
    <dbReference type="NCBI Taxonomy" id="5698"/>
    <lineage>
        <taxon>Eukaryota</taxon>
        <taxon>Discoba</taxon>
        <taxon>Euglenozoa</taxon>
        <taxon>Kinetoplastea</taxon>
        <taxon>Metakinetoplastina</taxon>
        <taxon>Trypanosomatida</taxon>
        <taxon>Trypanosomatidae</taxon>
        <taxon>Trypanosoma</taxon>
        <taxon>Herpetosoma</taxon>
    </lineage>
</organism>
<dbReference type="AlphaFoldDB" id="A0A3R7M351"/>
<dbReference type="Proteomes" id="UP000283634">
    <property type="component" value="Unassembled WGS sequence"/>
</dbReference>
<evidence type="ECO:0000313" key="2">
    <source>
        <dbReference type="Proteomes" id="UP000283634"/>
    </source>
</evidence>
<sequence length="135" mass="14952">MHLRAGDRWAGGCRRVLPVVNRCEARCANAAAAVGRFWGGRGRRFKGCSGVGQQVLCGGRRWRRESRSLRHRGLPSRSRSSVGVAAFVALFPAFWPTTLRNCRGTSGAHGVRLHLAPGRRLIRWAAIPLRAWGRK</sequence>
<proteinExistence type="predicted"/>
<protein>
    <submittedName>
        <fullName evidence="1">Uncharacterized protein</fullName>
    </submittedName>
</protein>
<keyword evidence="2" id="KW-1185">Reference proteome</keyword>
<name>A0A3R7M351_TRYRA</name>
<reference evidence="1 2" key="1">
    <citation type="journal article" date="2018" name="BMC Genomics">
        <title>Genomic comparison of Trypanosoma conorhini and Trypanosoma rangeli to Trypanosoma cruzi strains of high and low virulence.</title>
        <authorList>
            <person name="Bradwell K.R."/>
            <person name="Koparde V.N."/>
            <person name="Matveyev A.V."/>
            <person name="Serrano M.G."/>
            <person name="Alves J.M."/>
            <person name="Parikh H."/>
            <person name="Huang B."/>
            <person name="Lee V."/>
            <person name="Espinosa-Alvarez O."/>
            <person name="Ortiz P.A."/>
            <person name="Costa-Martins A.G."/>
            <person name="Teixeira M.M."/>
            <person name="Buck G.A."/>
        </authorList>
    </citation>
    <scope>NUCLEOTIDE SEQUENCE [LARGE SCALE GENOMIC DNA]</scope>
    <source>
        <strain evidence="1 2">AM80</strain>
    </source>
</reference>
<dbReference type="RefSeq" id="XP_029233216.1">
    <property type="nucleotide sequence ID" value="XM_029387066.1"/>
</dbReference>
<evidence type="ECO:0000313" key="1">
    <source>
        <dbReference type="EMBL" id="RNE95287.1"/>
    </source>
</evidence>
<comment type="caution">
    <text evidence="1">The sequence shown here is derived from an EMBL/GenBank/DDBJ whole genome shotgun (WGS) entry which is preliminary data.</text>
</comment>
<dbReference type="EMBL" id="MKGL01000894">
    <property type="protein sequence ID" value="RNE95287.1"/>
    <property type="molecule type" value="Genomic_DNA"/>
</dbReference>
<gene>
    <name evidence="1" type="ORF">TraAM80_10449</name>
</gene>
<dbReference type="GeneID" id="40334382"/>